<reference evidence="2" key="1">
    <citation type="journal article" date="2023" name="Plant J.">
        <title>Genome sequences and population genomics provide insights into the demographic history, inbreeding, and mutation load of two 'living fossil' tree species of Dipteronia.</title>
        <authorList>
            <person name="Feng Y."/>
            <person name="Comes H.P."/>
            <person name="Chen J."/>
            <person name="Zhu S."/>
            <person name="Lu R."/>
            <person name="Zhang X."/>
            <person name="Li P."/>
            <person name="Qiu J."/>
            <person name="Olsen K.M."/>
            <person name="Qiu Y."/>
        </authorList>
    </citation>
    <scope>NUCLEOTIDE SEQUENCE</scope>
    <source>
        <strain evidence="2">KIB01</strain>
    </source>
</reference>
<evidence type="ECO:0000259" key="1">
    <source>
        <dbReference type="Pfam" id="PF13456"/>
    </source>
</evidence>
<gene>
    <name evidence="2" type="ORF">Ddye_026806</name>
</gene>
<dbReference type="InterPro" id="IPR002156">
    <property type="entry name" value="RNaseH_domain"/>
</dbReference>
<dbReference type="CDD" id="cd06222">
    <property type="entry name" value="RNase_H_like"/>
    <property type="match status" value="1"/>
</dbReference>
<dbReference type="Pfam" id="PF13456">
    <property type="entry name" value="RVT_3"/>
    <property type="match status" value="1"/>
</dbReference>
<protein>
    <recommendedName>
        <fullName evidence="1">RNase H type-1 domain-containing protein</fullName>
    </recommendedName>
</protein>
<feature type="domain" description="RNase H type-1" evidence="1">
    <location>
        <begin position="33"/>
        <end position="100"/>
    </location>
</feature>
<dbReference type="GO" id="GO:0004523">
    <property type="term" value="F:RNA-DNA hybrid ribonuclease activity"/>
    <property type="evidence" value="ECO:0007669"/>
    <property type="project" value="InterPro"/>
</dbReference>
<name>A0AAD9TN26_9ROSI</name>
<dbReference type="Proteomes" id="UP001280121">
    <property type="component" value="Unassembled WGS sequence"/>
</dbReference>
<evidence type="ECO:0000313" key="2">
    <source>
        <dbReference type="EMBL" id="KAK2639011.1"/>
    </source>
</evidence>
<dbReference type="EMBL" id="JANJYI010000008">
    <property type="protein sequence ID" value="KAK2639011.1"/>
    <property type="molecule type" value="Genomic_DNA"/>
</dbReference>
<sequence>MNICGLNSVGDQRVMVKGLPKWIPPVAGKFKMNTDTAIDSIGGRAGIDIIFRDSEGNVLASCSQKIMVGYTPQVVEAVALLRGLMLAQDVGIWPWEVELDA</sequence>
<evidence type="ECO:0000313" key="3">
    <source>
        <dbReference type="Proteomes" id="UP001280121"/>
    </source>
</evidence>
<dbReference type="PANTHER" id="PTHR47074:SF11">
    <property type="entry name" value="REVERSE TRANSCRIPTASE-LIKE PROTEIN"/>
    <property type="match status" value="1"/>
</dbReference>
<keyword evidence="3" id="KW-1185">Reference proteome</keyword>
<proteinExistence type="predicted"/>
<organism evidence="2 3">
    <name type="scientific">Dipteronia dyeriana</name>
    <dbReference type="NCBI Taxonomy" id="168575"/>
    <lineage>
        <taxon>Eukaryota</taxon>
        <taxon>Viridiplantae</taxon>
        <taxon>Streptophyta</taxon>
        <taxon>Embryophyta</taxon>
        <taxon>Tracheophyta</taxon>
        <taxon>Spermatophyta</taxon>
        <taxon>Magnoliopsida</taxon>
        <taxon>eudicotyledons</taxon>
        <taxon>Gunneridae</taxon>
        <taxon>Pentapetalae</taxon>
        <taxon>rosids</taxon>
        <taxon>malvids</taxon>
        <taxon>Sapindales</taxon>
        <taxon>Sapindaceae</taxon>
        <taxon>Hippocastanoideae</taxon>
        <taxon>Acereae</taxon>
        <taxon>Dipteronia</taxon>
    </lineage>
</organism>
<dbReference type="PANTHER" id="PTHR47074">
    <property type="entry name" value="BNAC02G40300D PROTEIN"/>
    <property type="match status" value="1"/>
</dbReference>
<dbReference type="Gene3D" id="3.30.420.10">
    <property type="entry name" value="Ribonuclease H-like superfamily/Ribonuclease H"/>
    <property type="match status" value="1"/>
</dbReference>
<accession>A0AAD9TN26</accession>
<dbReference type="InterPro" id="IPR036397">
    <property type="entry name" value="RNaseH_sf"/>
</dbReference>
<dbReference type="InterPro" id="IPR044730">
    <property type="entry name" value="RNase_H-like_dom_plant"/>
</dbReference>
<dbReference type="AlphaFoldDB" id="A0AAD9TN26"/>
<dbReference type="GO" id="GO:0003676">
    <property type="term" value="F:nucleic acid binding"/>
    <property type="evidence" value="ECO:0007669"/>
    <property type="project" value="InterPro"/>
</dbReference>
<dbReference type="InterPro" id="IPR052929">
    <property type="entry name" value="RNase_H-like_EbsB-rel"/>
</dbReference>
<comment type="caution">
    <text evidence="2">The sequence shown here is derived from an EMBL/GenBank/DDBJ whole genome shotgun (WGS) entry which is preliminary data.</text>
</comment>